<keyword evidence="1" id="KW-0472">Membrane</keyword>
<evidence type="ECO:0000313" key="2">
    <source>
        <dbReference type="EMBL" id="KAL3507577.1"/>
    </source>
</evidence>
<comment type="caution">
    <text evidence="2">The sequence shown here is derived from an EMBL/GenBank/DDBJ whole genome shotgun (WGS) entry which is preliminary data.</text>
</comment>
<proteinExistence type="predicted"/>
<accession>A0ABD2YMR7</accession>
<evidence type="ECO:0000313" key="3">
    <source>
        <dbReference type="Proteomes" id="UP001630127"/>
    </source>
</evidence>
<keyword evidence="1" id="KW-1133">Transmembrane helix</keyword>
<dbReference type="EMBL" id="JBJUIK010000013">
    <property type="protein sequence ID" value="KAL3507577.1"/>
    <property type="molecule type" value="Genomic_DNA"/>
</dbReference>
<gene>
    <name evidence="2" type="ORF">ACH5RR_032959</name>
</gene>
<keyword evidence="3" id="KW-1185">Reference proteome</keyword>
<evidence type="ECO:0008006" key="4">
    <source>
        <dbReference type="Google" id="ProtNLM"/>
    </source>
</evidence>
<organism evidence="2 3">
    <name type="scientific">Cinchona calisaya</name>
    <dbReference type="NCBI Taxonomy" id="153742"/>
    <lineage>
        <taxon>Eukaryota</taxon>
        <taxon>Viridiplantae</taxon>
        <taxon>Streptophyta</taxon>
        <taxon>Embryophyta</taxon>
        <taxon>Tracheophyta</taxon>
        <taxon>Spermatophyta</taxon>
        <taxon>Magnoliopsida</taxon>
        <taxon>eudicotyledons</taxon>
        <taxon>Gunneridae</taxon>
        <taxon>Pentapetalae</taxon>
        <taxon>asterids</taxon>
        <taxon>lamiids</taxon>
        <taxon>Gentianales</taxon>
        <taxon>Rubiaceae</taxon>
        <taxon>Cinchonoideae</taxon>
        <taxon>Cinchoneae</taxon>
        <taxon>Cinchona</taxon>
    </lineage>
</organism>
<protein>
    <recommendedName>
        <fullName evidence="4">PIN-like protein</fullName>
    </recommendedName>
</protein>
<feature type="transmembrane region" description="Helical" evidence="1">
    <location>
        <begin position="7"/>
        <end position="26"/>
    </location>
</feature>
<evidence type="ECO:0000256" key="1">
    <source>
        <dbReference type="SAM" id="Phobius"/>
    </source>
</evidence>
<keyword evidence="1" id="KW-0812">Transmembrane</keyword>
<reference evidence="2 3" key="1">
    <citation type="submission" date="2024-11" db="EMBL/GenBank/DDBJ databases">
        <title>A near-complete genome assembly of Cinchona calisaya.</title>
        <authorList>
            <person name="Lian D.C."/>
            <person name="Zhao X.W."/>
            <person name="Wei L."/>
        </authorList>
    </citation>
    <scope>NUCLEOTIDE SEQUENCE [LARGE SCALE GENOMIC DNA]</scope>
    <source>
        <tissue evidence="2">Nenye</tissue>
    </source>
</reference>
<name>A0ABD2YMR7_9GENT</name>
<dbReference type="AlphaFoldDB" id="A0ABD2YMR7"/>
<dbReference type="Proteomes" id="UP001630127">
    <property type="component" value="Unassembled WGS sequence"/>
</dbReference>
<sequence length="163" mass="18304">MLSSGIMLVAIMCCILRVLSGLLVGLDLQKPEMKLNFIIELVVCTAVLAQWYFWCEILMCFGIFSISQVIWMFRSKYFRRDQNLDLCSSKGQEVCSPPLDCLIVVDSYVIQVLRAAFESLDAAALADVTRLSEGKQPPGNMNSLMESELCRYSSYLSSGIYVN</sequence>